<comment type="caution">
    <text evidence="1">The sequence shown here is derived from an EMBL/GenBank/DDBJ whole genome shotgun (WGS) entry which is preliminary data.</text>
</comment>
<dbReference type="Proteomes" id="UP001234297">
    <property type="component" value="Chromosome 3"/>
</dbReference>
<name>A0ACC2LY63_PERAE</name>
<evidence type="ECO:0000313" key="1">
    <source>
        <dbReference type="EMBL" id="KAJ8638355.1"/>
    </source>
</evidence>
<accession>A0ACC2LY63</accession>
<gene>
    <name evidence="1" type="ORF">MRB53_012622</name>
</gene>
<dbReference type="EMBL" id="CM056811">
    <property type="protein sequence ID" value="KAJ8638355.1"/>
    <property type="molecule type" value="Genomic_DNA"/>
</dbReference>
<sequence length="70" mass="7548">MGKPHIKERLGKAIGNVAGRICFAEAVFPILTAGGSDHSPILPWLLRRRDWGSPSPCPVPGIWTTTATIQ</sequence>
<evidence type="ECO:0000313" key="2">
    <source>
        <dbReference type="Proteomes" id="UP001234297"/>
    </source>
</evidence>
<protein>
    <submittedName>
        <fullName evidence="1">Uncharacterized protein</fullName>
    </submittedName>
</protein>
<proteinExistence type="predicted"/>
<reference evidence="1 2" key="1">
    <citation type="journal article" date="2022" name="Hortic Res">
        <title>A haplotype resolved chromosomal level avocado genome allows analysis of novel avocado genes.</title>
        <authorList>
            <person name="Nath O."/>
            <person name="Fletcher S.J."/>
            <person name="Hayward A."/>
            <person name="Shaw L.M."/>
            <person name="Masouleh A.K."/>
            <person name="Furtado A."/>
            <person name="Henry R.J."/>
            <person name="Mitter N."/>
        </authorList>
    </citation>
    <scope>NUCLEOTIDE SEQUENCE [LARGE SCALE GENOMIC DNA]</scope>
    <source>
        <strain evidence="2">cv. Hass</strain>
    </source>
</reference>
<organism evidence="1 2">
    <name type="scientific">Persea americana</name>
    <name type="common">Avocado</name>
    <dbReference type="NCBI Taxonomy" id="3435"/>
    <lineage>
        <taxon>Eukaryota</taxon>
        <taxon>Viridiplantae</taxon>
        <taxon>Streptophyta</taxon>
        <taxon>Embryophyta</taxon>
        <taxon>Tracheophyta</taxon>
        <taxon>Spermatophyta</taxon>
        <taxon>Magnoliopsida</taxon>
        <taxon>Magnoliidae</taxon>
        <taxon>Laurales</taxon>
        <taxon>Lauraceae</taxon>
        <taxon>Persea</taxon>
    </lineage>
</organism>
<keyword evidence="2" id="KW-1185">Reference proteome</keyword>